<dbReference type="UniPathway" id="UPA00988"/>
<dbReference type="Pfam" id="PF10288">
    <property type="entry name" value="CTU2"/>
    <property type="match status" value="1"/>
</dbReference>
<dbReference type="OrthoDB" id="25129at2759"/>
<dbReference type="HOGENOM" id="CLU_024534_4_0_1"/>
<comment type="function">
    <text evidence="3">Plays a central role in 2-thiolation of mcm(5)S(2)U at tRNA wobble positions of tRNA(Lys), tRNA(Glu) and tRNA(Gln). May act by forming a heterodimer with NCS6 that ligates sulfur from thiocarboxylated URM1 onto the uridine of tRNAs at wobble position. Prior mcm(5) tRNA modification by the elongator complex is required for 2-thiolation. May also be involved in protein urmylation.</text>
</comment>
<dbReference type="InterPro" id="IPR019407">
    <property type="entry name" value="CTU2"/>
</dbReference>
<organism evidence="5 6">
    <name type="scientific">Jaapia argillacea MUCL 33604</name>
    <dbReference type="NCBI Taxonomy" id="933084"/>
    <lineage>
        <taxon>Eukaryota</taxon>
        <taxon>Fungi</taxon>
        <taxon>Dikarya</taxon>
        <taxon>Basidiomycota</taxon>
        <taxon>Agaricomycotina</taxon>
        <taxon>Agaricomycetes</taxon>
        <taxon>Agaricomycetidae</taxon>
        <taxon>Jaapiales</taxon>
        <taxon>Jaapiaceae</taxon>
        <taxon>Jaapia</taxon>
    </lineage>
</organism>
<dbReference type="GO" id="GO:0005829">
    <property type="term" value="C:cytosol"/>
    <property type="evidence" value="ECO:0007669"/>
    <property type="project" value="TreeGrafter"/>
</dbReference>
<dbReference type="PANTHER" id="PTHR20882:SF14">
    <property type="entry name" value="CYTOPLASMIC TRNA 2-THIOLATION PROTEIN 2"/>
    <property type="match status" value="1"/>
</dbReference>
<dbReference type="Gene3D" id="3.40.50.620">
    <property type="entry name" value="HUPs"/>
    <property type="match status" value="1"/>
</dbReference>
<comment type="similarity">
    <text evidence="3">Belongs to the CTU2/NCS2 family.</text>
</comment>
<dbReference type="GO" id="GO:0016779">
    <property type="term" value="F:nucleotidyltransferase activity"/>
    <property type="evidence" value="ECO:0007669"/>
    <property type="project" value="UniProtKB-UniRule"/>
</dbReference>
<dbReference type="GO" id="GO:0032447">
    <property type="term" value="P:protein urmylation"/>
    <property type="evidence" value="ECO:0007669"/>
    <property type="project" value="UniProtKB-UniRule"/>
</dbReference>
<dbReference type="GO" id="GO:0000049">
    <property type="term" value="F:tRNA binding"/>
    <property type="evidence" value="ECO:0007669"/>
    <property type="project" value="InterPro"/>
</dbReference>
<evidence type="ECO:0000256" key="2">
    <source>
        <dbReference type="ARBA" id="ARBA00022694"/>
    </source>
</evidence>
<dbReference type="InParanoid" id="A0A067PWX4"/>
<gene>
    <name evidence="3" type="primary">NCS2</name>
    <name evidence="3" type="synonym">CTU2</name>
    <name evidence="5" type="ORF">JAAARDRAFT_68815</name>
</gene>
<proteinExistence type="inferred from homology"/>
<dbReference type="InterPro" id="IPR014729">
    <property type="entry name" value="Rossmann-like_a/b/a_fold"/>
</dbReference>
<dbReference type="EMBL" id="KL197716">
    <property type="protein sequence ID" value="KDQ59323.1"/>
    <property type="molecule type" value="Genomic_DNA"/>
</dbReference>
<comment type="pathway">
    <text evidence="3">tRNA modification; 5-methoxycarbonylmethyl-2-thiouridine-tRNA biosynthesis.</text>
</comment>
<dbReference type="Proteomes" id="UP000027265">
    <property type="component" value="Unassembled WGS sequence"/>
</dbReference>
<dbReference type="STRING" id="933084.A0A067PWX4"/>
<evidence type="ECO:0000256" key="4">
    <source>
        <dbReference type="SAM" id="MobiDB-lite"/>
    </source>
</evidence>
<dbReference type="GO" id="GO:0002143">
    <property type="term" value="P:tRNA wobble position uridine thiolation"/>
    <property type="evidence" value="ECO:0007669"/>
    <property type="project" value="TreeGrafter"/>
</dbReference>
<protein>
    <recommendedName>
        <fullName evidence="3">Cytoplasmic tRNA 2-thiolation protein 2</fullName>
    </recommendedName>
</protein>
<dbReference type="HAMAP" id="MF_03054">
    <property type="entry name" value="CTU2"/>
    <property type="match status" value="1"/>
</dbReference>
<feature type="region of interest" description="Disordered" evidence="4">
    <location>
        <begin position="108"/>
        <end position="133"/>
    </location>
</feature>
<keyword evidence="1 3" id="KW-0963">Cytoplasm</keyword>
<sequence>MSCENPTTDPDALMNRRPKFDKAKTCIKCKIAEGNIVIRHAVYCKDCFFPLLKTKFKRSLEPFVNRLPNGPRKKALNPSGNLLIGFSGGLGSTVLLDLVHKSYFSHRKPRESGGEVEAVPEQQETGAGDRYRDPRQERVWKKAAVCYVEVAGAFPGMKDRTEDIQRIVESYDDFEFVPLKIEDAFNGEWWESVDQCPSSSLLNFDISNEELPFFQSDSTRLTPLERLHTYLSRLPSPTAIPSTIRTLTRLLLLYTAHSTSSSHLLLGTSLTSLSISLIASVAMGGGFGVSEEVQEEWIPPRSGIEGRKEVGVRVVRPLRDVVNKECATWAWWNGLTVVGQETVPGFKQTIGGLTKDFIIGLERDYPSTVSAIARTCGKLTPKDEAGGQCVMCQRPAQRGMEIWKQRISVRSLADLEEAPSGIPIGTQENQPSLSPYLCYACHATMTSKSSRANPSSTNGPKLPTSTSDSKTVSNLVPLPVWVTARLFGPADKVQAEDPSREGSGDALRDGEVWRNVELGREEMRTAVKDFLLDQDE</sequence>
<accession>A0A067PWX4</accession>
<name>A0A067PWX4_9AGAM</name>
<comment type="subcellular location">
    <subcellularLocation>
        <location evidence="3">Cytoplasm</location>
    </subcellularLocation>
</comment>
<evidence type="ECO:0000256" key="1">
    <source>
        <dbReference type="ARBA" id="ARBA00022490"/>
    </source>
</evidence>
<keyword evidence="6" id="KW-1185">Reference proteome</keyword>
<evidence type="ECO:0000313" key="6">
    <source>
        <dbReference type="Proteomes" id="UP000027265"/>
    </source>
</evidence>
<reference evidence="6" key="1">
    <citation type="journal article" date="2014" name="Proc. Natl. Acad. Sci. U.S.A.">
        <title>Extensive sampling of basidiomycete genomes demonstrates inadequacy of the white-rot/brown-rot paradigm for wood decay fungi.</title>
        <authorList>
            <person name="Riley R."/>
            <person name="Salamov A.A."/>
            <person name="Brown D.W."/>
            <person name="Nagy L.G."/>
            <person name="Floudas D."/>
            <person name="Held B.W."/>
            <person name="Levasseur A."/>
            <person name="Lombard V."/>
            <person name="Morin E."/>
            <person name="Otillar R."/>
            <person name="Lindquist E.A."/>
            <person name="Sun H."/>
            <person name="LaButti K.M."/>
            <person name="Schmutz J."/>
            <person name="Jabbour D."/>
            <person name="Luo H."/>
            <person name="Baker S.E."/>
            <person name="Pisabarro A.G."/>
            <person name="Walton J.D."/>
            <person name="Blanchette R.A."/>
            <person name="Henrissat B."/>
            <person name="Martin F."/>
            <person name="Cullen D."/>
            <person name="Hibbett D.S."/>
            <person name="Grigoriev I.V."/>
        </authorList>
    </citation>
    <scope>NUCLEOTIDE SEQUENCE [LARGE SCALE GENOMIC DNA]</scope>
    <source>
        <strain evidence="6">MUCL 33604</strain>
    </source>
</reference>
<dbReference type="GO" id="GO:0016783">
    <property type="term" value="F:sulfurtransferase activity"/>
    <property type="evidence" value="ECO:0007669"/>
    <property type="project" value="TreeGrafter"/>
</dbReference>
<feature type="region of interest" description="Disordered" evidence="4">
    <location>
        <begin position="448"/>
        <end position="470"/>
    </location>
</feature>
<dbReference type="PANTHER" id="PTHR20882">
    <property type="entry name" value="CYTOPLASMIC TRNA 2-THIOLATION PROTEIN 2"/>
    <property type="match status" value="1"/>
</dbReference>
<evidence type="ECO:0000313" key="5">
    <source>
        <dbReference type="EMBL" id="KDQ59323.1"/>
    </source>
</evidence>
<evidence type="ECO:0000256" key="3">
    <source>
        <dbReference type="HAMAP-Rule" id="MF_03054"/>
    </source>
</evidence>
<keyword evidence="2 3" id="KW-0819">tRNA processing</keyword>
<dbReference type="AlphaFoldDB" id="A0A067PWX4"/>